<sequence>MSEPVQPRDTPFMSNEALASDPGGVTIDPQRLRQLSPSLFGVGSVLPTRLIARKILDAHLWNGDSRAAVVMNLQPLLVAAYSSDFDAVVILRFDRRPTDSYVQVGTRRLTVNTYHRGSPTARDIVPGPYASGPWSNFHPVIADFVAADLGRVERRKATIDEREWQRTWELGHDHLIKRPTQIRDGAPHRSGRASS</sequence>
<dbReference type="EMBL" id="JACHZG010000001">
    <property type="protein sequence ID" value="MBB3327125.1"/>
    <property type="molecule type" value="Genomic_DNA"/>
</dbReference>
<organism evidence="2 3">
    <name type="scientific">Microlunatus antarcticus</name>
    <dbReference type="NCBI Taxonomy" id="53388"/>
    <lineage>
        <taxon>Bacteria</taxon>
        <taxon>Bacillati</taxon>
        <taxon>Actinomycetota</taxon>
        <taxon>Actinomycetes</taxon>
        <taxon>Propionibacteriales</taxon>
        <taxon>Propionibacteriaceae</taxon>
        <taxon>Microlunatus</taxon>
    </lineage>
</organism>
<evidence type="ECO:0000313" key="3">
    <source>
        <dbReference type="Proteomes" id="UP000565572"/>
    </source>
</evidence>
<keyword evidence="3" id="KW-1185">Reference proteome</keyword>
<dbReference type="RefSeq" id="WP_183338125.1">
    <property type="nucleotide sequence ID" value="NZ_JACHZG010000001.1"/>
</dbReference>
<evidence type="ECO:0000256" key="1">
    <source>
        <dbReference type="SAM" id="MobiDB-lite"/>
    </source>
</evidence>
<reference evidence="2 3" key="1">
    <citation type="submission" date="2020-08" db="EMBL/GenBank/DDBJ databases">
        <title>Sequencing the genomes of 1000 actinobacteria strains.</title>
        <authorList>
            <person name="Klenk H.-P."/>
        </authorList>
    </citation>
    <scope>NUCLEOTIDE SEQUENCE [LARGE SCALE GENOMIC DNA]</scope>
    <source>
        <strain evidence="2 3">DSM 11053</strain>
    </source>
</reference>
<feature type="region of interest" description="Disordered" evidence="1">
    <location>
        <begin position="1"/>
        <end position="23"/>
    </location>
</feature>
<proteinExistence type="predicted"/>
<accession>A0A7W5P720</accession>
<name>A0A7W5P720_9ACTN</name>
<evidence type="ECO:0000313" key="2">
    <source>
        <dbReference type="EMBL" id="MBB3327125.1"/>
    </source>
</evidence>
<protein>
    <submittedName>
        <fullName evidence="2">Uncharacterized protein</fullName>
    </submittedName>
</protein>
<dbReference type="AlphaFoldDB" id="A0A7W5P720"/>
<gene>
    <name evidence="2" type="ORF">FHX39_002069</name>
</gene>
<comment type="caution">
    <text evidence="2">The sequence shown here is derived from an EMBL/GenBank/DDBJ whole genome shotgun (WGS) entry which is preliminary data.</text>
</comment>
<dbReference type="Proteomes" id="UP000565572">
    <property type="component" value="Unassembled WGS sequence"/>
</dbReference>